<dbReference type="EC" id="2.8.1.12" evidence="4"/>
<dbReference type="Proteomes" id="UP000030678">
    <property type="component" value="Unassembled WGS sequence"/>
</dbReference>
<evidence type="ECO:0000313" key="7">
    <source>
        <dbReference type="Proteomes" id="UP000030678"/>
    </source>
</evidence>
<evidence type="ECO:0000256" key="5">
    <source>
        <dbReference type="SAM" id="MobiDB-lite"/>
    </source>
</evidence>
<reference evidence="6 7" key="1">
    <citation type="submission" date="2013-03" db="EMBL/GenBank/DDBJ databases">
        <title>The Genome Sequence of Cladophialophora carrionii CBS 160.54.</title>
        <authorList>
            <consortium name="The Broad Institute Genomics Platform"/>
            <person name="Cuomo C."/>
            <person name="de Hoog S."/>
            <person name="Gorbushina A."/>
            <person name="Walker B."/>
            <person name="Young S.K."/>
            <person name="Zeng Q."/>
            <person name="Gargeya S."/>
            <person name="Fitzgerald M."/>
            <person name="Haas B."/>
            <person name="Abouelleil A."/>
            <person name="Allen A.W."/>
            <person name="Alvarado L."/>
            <person name="Arachchi H.M."/>
            <person name="Berlin A.M."/>
            <person name="Chapman S.B."/>
            <person name="Gainer-Dewar J."/>
            <person name="Goldberg J."/>
            <person name="Griggs A."/>
            <person name="Gujja S."/>
            <person name="Hansen M."/>
            <person name="Howarth C."/>
            <person name="Imamovic A."/>
            <person name="Ireland A."/>
            <person name="Larimer J."/>
            <person name="McCowan C."/>
            <person name="Murphy C."/>
            <person name="Pearson M."/>
            <person name="Poon T.W."/>
            <person name="Priest M."/>
            <person name="Roberts A."/>
            <person name="Saif S."/>
            <person name="Shea T."/>
            <person name="Sisk P."/>
            <person name="Sykes S."/>
            <person name="Wortman J."/>
            <person name="Nusbaum C."/>
            <person name="Birren B."/>
        </authorList>
    </citation>
    <scope>NUCLEOTIDE SEQUENCE [LARGE SCALE GENOMIC DNA]</scope>
    <source>
        <strain evidence="6 7">CBS 160.54</strain>
    </source>
</reference>
<name>V9DQW3_9EURO</name>
<keyword evidence="3 4" id="KW-0501">Molybdenum cofactor biosynthesis</keyword>
<keyword evidence="2 4" id="KW-0808">Transferase</keyword>
<dbReference type="HAMAP" id="MF_03052">
    <property type="entry name" value="MOC2B"/>
    <property type="match status" value="1"/>
</dbReference>
<dbReference type="Gene3D" id="3.90.1170.40">
    <property type="entry name" value="Molybdopterin biosynthesis MoaE subunit"/>
    <property type="match status" value="1"/>
</dbReference>
<dbReference type="InterPro" id="IPR003448">
    <property type="entry name" value="Mopterin_biosynth_MoaE"/>
</dbReference>
<feature type="region of interest" description="Disordered" evidence="5">
    <location>
        <begin position="1"/>
        <end position="32"/>
    </location>
</feature>
<dbReference type="HOGENOM" id="CLU_089568_3_1_1"/>
<dbReference type="RefSeq" id="XP_008722411.1">
    <property type="nucleotide sequence ID" value="XM_008724189.1"/>
</dbReference>
<evidence type="ECO:0000256" key="3">
    <source>
        <dbReference type="ARBA" id="ARBA00023150"/>
    </source>
</evidence>
<dbReference type="GO" id="GO:1990140">
    <property type="term" value="C:molybdopterin synthase complex"/>
    <property type="evidence" value="ECO:0007669"/>
    <property type="project" value="UniProtKB-UniRule"/>
</dbReference>
<dbReference type="GeneID" id="19979279"/>
<evidence type="ECO:0000256" key="4">
    <source>
        <dbReference type="HAMAP-Rule" id="MF_03052"/>
    </source>
</evidence>
<gene>
    <name evidence="4" type="primary">cnxH</name>
    <name evidence="6" type="ORF">G647_00786</name>
</gene>
<accession>V9DQW3</accession>
<feature type="binding site" evidence="4">
    <location>
        <begin position="167"/>
        <end position="169"/>
    </location>
    <ligand>
        <name>substrate</name>
    </ligand>
</feature>
<evidence type="ECO:0000313" key="6">
    <source>
        <dbReference type="EMBL" id="ETI28337.1"/>
    </source>
</evidence>
<feature type="binding site" evidence="4">
    <location>
        <begin position="144"/>
        <end position="145"/>
    </location>
    <ligand>
        <name>substrate</name>
    </ligand>
</feature>
<dbReference type="AlphaFoldDB" id="V9DQW3"/>
<evidence type="ECO:0000256" key="1">
    <source>
        <dbReference type="ARBA" id="ARBA00022490"/>
    </source>
</evidence>
<dbReference type="CDD" id="cd00756">
    <property type="entry name" value="MoaE"/>
    <property type="match status" value="1"/>
</dbReference>
<comment type="catalytic activity">
    <reaction evidence="4">
        <text>2 [molybdopterin-synthase sulfur-carrier protein]-C-terminal-Gly-aminoethanethioate + cyclic pyranopterin phosphate + H2O = molybdopterin + 2 [molybdopterin-synthase sulfur-carrier protein]-C-terminal Gly-Gly + 2 H(+)</text>
        <dbReference type="Rhea" id="RHEA:26333"/>
        <dbReference type="Rhea" id="RHEA-COMP:12202"/>
        <dbReference type="Rhea" id="RHEA-COMP:19907"/>
        <dbReference type="ChEBI" id="CHEBI:15377"/>
        <dbReference type="ChEBI" id="CHEBI:15378"/>
        <dbReference type="ChEBI" id="CHEBI:58698"/>
        <dbReference type="ChEBI" id="CHEBI:59648"/>
        <dbReference type="ChEBI" id="CHEBI:90778"/>
        <dbReference type="ChEBI" id="CHEBI:232372"/>
        <dbReference type="EC" id="2.8.1.12"/>
    </reaction>
</comment>
<dbReference type="InterPro" id="IPR028888">
    <property type="entry name" value="MOCS2B_euk"/>
</dbReference>
<feature type="compositionally biased region" description="Low complexity" evidence="5">
    <location>
        <begin position="19"/>
        <end position="32"/>
    </location>
</feature>
<comment type="function">
    <text evidence="4">Catalytic subunit of the molybdopterin synthase complex, a complex that catalyzes the conversion of precursor Z into molybdopterin. Acts by mediating the incorporation of 2 sulfur atoms from thiocarboxylated MOCS2A into precursor Z to generate a dithiolene group.</text>
</comment>
<feature type="binding site" evidence="4">
    <location>
        <position position="160"/>
    </location>
    <ligand>
        <name>substrate</name>
    </ligand>
</feature>
<dbReference type="GO" id="GO:0006777">
    <property type="term" value="P:Mo-molybdopterin cofactor biosynthetic process"/>
    <property type="evidence" value="ECO:0007669"/>
    <property type="project" value="UniProtKB-UniRule"/>
</dbReference>
<dbReference type="EMBL" id="KB822697">
    <property type="protein sequence ID" value="ETI28337.1"/>
    <property type="molecule type" value="Genomic_DNA"/>
</dbReference>
<sequence length="198" mass="21794">MATEGSAPATHGTEDSAKPSKSSSSSSSLSVLDPSNFPQTLDSETIYISLVYNPLDIPTYLRFTRSPTAGANVLFLGTTRNNFDHRPVSRLSYSAYPSLALKSLFAIAEDVQKKHGLEKVAIVHRLGEVKIEEESIAVVVSSGHRASAWKAAEEILERVKARAEIWKREWFADTGEVEEGVWRANRDRDGHGNVIQPN</sequence>
<proteinExistence type="inferred from homology"/>
<dbReference type="VEuPathDB" id="FungiDB:G647_00786"/>
<dbReference type="OrthoDB" id="5531344at2759"/>
<comment type="pathway">
    <text evidence="4">Cofactor biosynthesis; molybdopterin biosynthesis.</text>
</comment>
<comment type="subunit">
    <text evidence="4">Heterotetramer; composed of 2 small (MOCS2A) and 2 large (MOCS2B) subunits.</text>
</comment>
<dbReference type="SUPFAM" id="SSF54690">
    <property type="entry name" value="Molybdopterin synthase subunit MoaE"/>
    <property type="match status" value="1"/>
</dbReference>
<dbReference type="Pfam" id="PF02391">
    <property type="entry name" value="MoaE"/>
    <property type="match status" value="1"/>
</dbReference>
<organism evidence="6 7">
    <name type="scientific">Cladophialophora carrionii CBS 160.54</name>
    <dbReference type="NCBI Taxonomy" id="1279043"/>
    <lineage>
        <taxon>Eukaryota</taxon>
        <taxon>Fungi</taxon>
        <taxon>Dikarya</taxon>
        <taxon>Ascomycota</taxon>
        <taxon>Pezizomycotina</taxon>
        <taxon>Eurotiomycetes</taxon>
        <taxon>Chaetothyriomycetidae</taxon>
        <taxon>Chaetothyriales</taxon>
        <taxon>Herpotrichiellaceae</taxon>
        <taxon>Cladophialophora</taxon>
    </lineage>
</organism>
<comment type="similarity">
    <text evidence="4">Belongs to the MoaE family. MOCS2B subfamily.</text>
</comment>
<dbReference type="InterPro" id="IPR036563">
    <property type="entry name" value="MoaE_sf"/>
</dbReference>
<dbReference type="GO" id="GO:0030366">
    <property type="term" value="F:molybdopterin synthase activity"/>
    <property type="evidence" value="ECO:0007669"/>
    <property type="project" value="UniProtKB-UniRule"/>
</dbReference>
<dbReference type="PANTHER" id="PTHR23404">
    <property type="entry name" value="MOLYBDOPTERIN SYNTHASE RELATED"/>
    <property type="match status" value="1"/>
</dbReference>
<protein>
    <recommendedName>
        <fullName evidence="4">Molybdopterin synthase catalytic subunit</fullName>
        <ecNumber evidence="4">2.8.1.12</ecNumber>
    </recommendedName>
    <alternativeName>
        <fullName evidence="4">Common component for nitrate reductase and xanthine dehydrogenase protein H</fullName>
    </alternativeName>
    <alternativeName>
        <fullName evidence="4">Molybdenum cofactor synthesis protein 2 large subunit</fullName>
    </alternativeName>
    <alternativeName>
        <fullName evidence="4">Molybdenum cofactor synthesis protein 2B</fullName>
        <shortName evidence="4">MOCS2B</shortName>
    </alternativeName>
</protein>
<keyword evidence="1 4" id="KW-0963">Cytoplasm</keyword>
<comment type="subcellular location">
    <subcellularLocation>
        <location evidence="4">Cytoplasm</location>
    </subcellularLocation>
</comment>
<evidence type="ECO:0000256" key="2">
    <source>
        <dbReference type="ARBA" id="ARBA00022679"/>
    </source>
</evidence>
<dbReference type="UniPathway" id="UPA00344"/>